<protein>
    <recommendedName>
        <fullName evidence="5">RloF</fullName>
    </recommendedName>
</protein>
<name>A0A2P9HDU2_9HYPH</name>
<dbReference type="Pfam" id="PF07510">
    <property type="entry name" value="GmrSD_C"/>
    <property type="match status" value="1"/>
</dbReference>
<gene>
    <name evidence="3" type="ORF">OHAE_5050</name>
</gene>
<feature type="domain" description="GmrSD restriction endonucleases N-terminal" evidence="1">
    <location>
        <begin position="35"/>
        <end position="252"/>
    </location>
</feature>
<dbReference type="AlphaFoldDB" id="A0A2P9HDU2"/>
<sequence length="596" mass="68140">MCRALTCAARKPQLEGLIMQDVAQLRIEAAHKKVAEVFSKDYSFTIPAYQRPYAWETTQVEELLTDLSDAMGPESRSDGFYFLGSIVLVKTHGSPDSRVVDGQQRLTTLTILFSLIRDLTEDPVKQASRETYIKQVANEDEGIPEALRLQLRQKDQAFFEKHIQTRGATESLPSADGHSGAKARIIENATTIRAKLVAMGEDKRSELLRFLLQSCYLVVVEVPTQTAARRIFTVLNARGMDLSATDILKADLLERAGELRERHLSQRWEDIEVALERGKFGDLFTHIRMIFERDKPRSALENGFPEQVPIFRDDPVGFVDKVLEPYADAFTLSQNDAELRKRFGPKTADLVRSLDRLDNKDWLPPLILCLRQSNEGKRDDVPDIVFQLERLAYYLFMVRADVNTRMSRYADVLDALEPLSELKPRVSVKDRSTGFTLTQAEAFAMFNALDGDVYLATRVVKPILLRLEQASTDGSAIYDYPTISVEHVCPQTLPDNSQWGEWFSDLEAHSSWLHTLGNLVLLNFRKNAAARNFEFDVKKSQYFAPGNSSAFTLTNEVRAYSTWMPSDIRERREILLRRLAKDWRLDDTFERWWIAQ</sequence>
<dbReference type="InterPro" id="IPR011089">
    <property type="entry name" value="GmrSD_C"/>
</dbReference>
<evidence type="ECO:0008006" key="5">
    <source>
        <dbReference type="Google" id="ProtNLM"/>
    </source>
</evidence>
<dbReference type="Proteomes" id="UP000246073">
    <property type="component" value="Unassembled WGS sequence"/>
</dbReference>
<accession>A0A2P9HDU2</accession>
<dbReference type="Pfam" id="PF03235">
    <property type="entry name" value="GmrSD_N"/>
    <property type="match status" value="1"/>
</dbReference>
<evidence type="ECO:0000259" key="1">
    <source>
        <dbReference type="Pfam" id="PF03235"/>
    </source>
</evidence>
<dbReference type="InterPro" id="IPR004919">
    <property type="entry name" value="GmrSD_N"/>
</dbReference>
<organism evidence="3 4">
    <name type="scientific">Ochrobactrum soli</name>
    <dbReference type="NCBI Taxonomy" id="2448455"/>
    <lineage>
        <taxon>Bacteria</taxon>
        <taxon>Pseudomonadati</taxon>
        <taxon>Pseudomonadota</taxon>
        <taxon>Alphaproteobacteria</taxon>
        <taxon>Hyphomicrobiales</taxon>
        <taxon>Brucellaceae</taxon>
        <taxon>Brucella/Ochrobactrum group</taxon>
        <taxon>Ochrobactrum</taxon>
    </lineage>
</organism>
<evidence type="ECO:0000313" key="4">
    <source>
        <dbReference type="Proteomes" id="UP000246073"/>
    </source>
</evidence>
<dbReference type="PANTHER" id="PTHR35149">
    <property type="entry name" value="SLL5132 PROTEIN"/>
    <property type="match status" value="1"/>
</dbReference>
<feature type="domain" description="GmrSD restriction endonucleases C-terminal" evidence="2">
    <location>
        <begin position="458"/>
        <end position="577"/>
    </location>
</feature>
<proteinExistence type="predicted"/>
<reference evidence="4" key="1">
    <citation type="submission" date="2017-12" db="EMBL/GenBank/DDBJ databases">
        <authorList>
            <person name="Diaz M."/>
        </authorList>
    </citation>
    <scope>NUCLEOTIDE SEQUENCE [LARGE SCALE GENOMIC DNA]</scope>
    <source>
        <strain evidence="4">FI11154</strain>
    </source>
</reference>
<evidence type="ECO:0000313" key="3">
    <source>
        <dbReference type="EMBL" id="SPL62258.1"/>
    </source>
</evidence>
<dbReference type="EMBL" id="OOFM01000001">
    <property type="protein sequence ID" value="SPL62258.1"/>
    <property type="molecule type" value="Genomic_DNA"/>
</dbReference>
<evidence type="ECO:0000259" key="2">
    <source>
        <dbReference type="Pfam" id="PF07510"/>
    </source>
</evidence>
<dbReference type="PANTHER" id="PTHR35149:SF2">
    <property type="entry name" value="DUF262 DOMAIN-CONTAINING PROTEIN"/>
    <property type="match status" value="1"/>
</dbReference>